<reference evidence="3 4" key="1">
    <citation type="submission" date="2024-02" db="EMBL/GenBank/DDBJ databases">
        <title>The whole genome sequence of five bacterial samples isolated from Abu Dhabi Sabkha-shore region.</title>
        <authorList>
            <person name="Sudalaimuthuasari N."/>
            <person name="Sarfraz B."/>
            <person name="Tuyisabe J.D."/>
            <person name="Mugisha Ntwali L.D.M."/>
            <person name="Ali A.I.A.A."/>
            <person name="Almansoori S.Z.A."/>
            <person name="Alajami H.S.A."/>
            <person name="Almeqbaali A.A.S."/>
            <person name="Kundu B."/>
            <person name="Saeed E.E."/>
            <person name="Sukumarinath V."/>
            <person name="Mishra A.K."/>
            <person name="Hazzouri K.M."/>
            <person name="Almaskari R."/>
            <person name="Sharma A.K."/>
            <person name="Amiri K.M.A."/>
        </authorList>
    </citation>
    <scope>NUCLEOTIDE SEQUENCE [LARGE SCALE GENOMIC DNA]</scope>
    <source>
        <strain evidence="4">kcgeb_sd</strain>
    </source>
</reference>
<protein>
    <submittedName>
        <fullName evidence="3">DUF2155 domain-containing protein</fullName>
    </submittedName>
</protein>
<keyword evidence="4" id="KW-1185">Reference proteome</keyword>
<evidence type="ECO:0000313" key="4">
    <source>
        <dbReference type="Proteomes" id="UP001335183"/>
    </source>
</evidence>
<dbReference type="RefSeq" id="WP_338447346.1">
    <property type="nucleotide sequence ID" value="NZ_CP144918.1"/>
</dbReference>
<gene>
    <name evidence="3" type="ORF">V5F89_06075</name>
</gene>
<dbReference type="EMBL" id="CP144918">
    <property type="protein sequence ID" value="WWA48463.1"/>
    <property type="molecule type" value="Genomic_DNA"/>
</dbReference>
<name>A0ABZ2D5X8_9SPHN</name>
<evidence type="ECO:0000256" key="1">
    <source>
        <dbReference type="SAM" id="MobiDB-lite"/>
    </source>
</evidence>
<proteinExistence type="predicted"/>
<sequence>MRALAAMLPLAVAMAGCAQEPPAPEPVETEVPEELATPQAPEVVQESSEGTPMEERVATLGLLNKRNNLSQDLEMKPGESRRVGDVIVRLAACERTAPWEMPRETGAFVQVLVRNAASSGEGQWQKIFSGWLFRNSPSLNVVEHPIYDVWVKDCAMSFPGEDDGAASASANSAE</sequence>
<dbReference type="Proteomes" id="UP001335183">
    <property type="component" value="Chromosome"/>
</dbReference>
<organism evidence="3 4">
    <name type="scientific">Pelagerythrobacter marensis</name>
    <dbReference type="NCBI Taxonomy" id="543877"/>
    <lineage>
        <taxon>Bacteria</taxon>
        <taxon>Pseudomonadati</taxon>
        <taxon>Pseudomonadota</taxon>
        <taxon>Alphaproteobacteria</taxon>
        <taxon>Sphingomonadales</taxon>
        <taxon>Erythrobacteraceae</taxon>
        <taxon>Pelagerythrobacter</taxon>
    </lineage>
</organism>
<dbReference type="Pfam" id="PF09923">
    <property type="entry name" value="DUF2155"/>
    <property type="match status" value="1"/>
</dbReference>
<evidence type="ECO:0000313" key="3">
    <source>
        <dbReference type="EMBL" id="WWA48463.1"/>
    </source>
</evidence>
<accession>A0ABZ2D5X8</accession>
<keyword evidence="2" id="KW-0732">Signal</keyword>
<dbReference type="InterPro" id="IPR019225">
    <property type="entry name" value="DUF2155"/>
</dbReference>
<feature type="region of interest" description="Disordered" evidence="1">
    <location>
        <begin position="20"/>
        <end position="52"/>
    </location>
</feature>
<feature type="chain" id="PRO_5046213269" evidence="2">
    <location>
        <begin position="19"/>
        <end position="174"/>
    </location>
</feature>
<evidence type="ECO:0000256" key="2">
    <source>
        <dbReference type="SAM" id="SignalP"/>
    </source>
</evidence>
<feature type="signal peptide" evidence="2">
    <location>
        <begin position="1"/>
        <end position="18"/>
    </location>
</feature>
<dbReference type="PROSITE" id="PS51257">
    <property type="entry name" value="PROKAR_LIPOPROTEIN"/>
    <property type="match status" value="1"/>
</dbReference>